<dbReference type="InterPro" id="IPR020568">
    <property type="entry name" value="Ribosomal_Su5_D2-typ_SF"/>
</dbReference>
<keyword evidence="1" id="KW-0808">Transferase</keyword>
<dbReference type="GO" id="GO:0050515">
    <property type="term" value="F:4-(cytidine 5'-diphospho)-2-C-methyl-D-erythritol kinase activity"/>
    <property type="evidence" value="ECO:0007669"/>
    <property type="project" value="TreeGrafter"/>
</dbReference>
<name>G5SLG9_9BACT</name>
<keyword evidence="2" id="KW-0547">Nucleotide-binding</keyword>
<proteinExistence type="predicted"/>
<dbReference type="GO" id="GO:0005524">
    <property type="term" value="F:ATP binding"/>
    <property type="evidence" value="ECO:0007669"/>
    <property type="project" value="UniProtKB-KW"/>
</dbReference>
<dbReference type="Pfam" id="PF00288">
    <property type="entry name" value="GHMP_kinases_N"/>
    <property type="match status" value="1"/>
</dbReference>
<evidence type="ECO:0000313" key="7">
    <source>
        <dbReference type="EMBL" id="EHH01978.1"/>
    </source>
</evidence>
<feature type="domain" description="GHMP kinase C-terminal" evidence="6">
    <location>
        <begin position="111"/>
        <end position="167"/>
    </location>
</feature>
<keyword evidence="4" id="KW-0067">ATP-binding</keyword>
<dbReference type="PATRIC" id="fig|762968.3.peg.165"/>
<dbReference type="PANTHER" id="PTHR43527:SF2">
    <property type="entry name" value="4-DIPHOSPHOCYTIDYL-2-C-METHYL-D-ERYTHRITOL KINASE, CHLOROPLASTIC"/>
    <property type="match status" value="1"/>
</dbReference>
<evidence type="ECO:0000259" key="6">
    <source>
        <dbReference type="Pfam" id="PF08544"/>
    </source>
</evidence>
<dbReference type="HOGENOM" id="CLU_1446357_0_0_10"/>
<dbReference type="EMBL" id="AFFY01000002">
    <property type="protein sequence ID" value="EHH01978.1"/>
    <property type="molecule type" value="Genomic_DNA"/>
</dbReference>
<evidence type="ECO:0000256" key="1">
    <source>
        <dbReference type="ARBA" id="ARBA00022679"/>
    </source>
</evidence>
<dbReference type="InterPro" id="IPR014721">
    <property type="entry name" value="Ribsml_uS5_D2-typ_fold_subgr"/>
</dbReference>
<dbReference type="InterPro" id="IPR006204">
    <property type="entry name" value="GHMP_kinase_N_dom"/>
</dbReference>
<gene>
    <name evidence="7" type="ORF">HMPREF9441_00187</name>
</gene>
<evidence type="ECO:0000256" key="4">
    <source>
        <dbReference type="ARBA" id="ARBA00022840"/>
    </source>
</evidence>
<dbReference type="Pfam" id="PF08544">
    <property type="entry name" value="GHMP_kinases_C"/>
    <property type="match status" value="1"/>
</dbReference>
<keyword evidence="3 7" id="KW-0418">Kinase</keyword>
<organism evidence="7 8">
    <name type="scientific">Paraprevotella clara YIT 11840</name>
    <dbReference type="NCBI Taxonomy" id="762968"/>
    <lineage>
        <taxon>Bacteria</taxon>
        <taxon>Pseudomonadati</taxon>
        <taxon>Bacteroidota</taxon>
        <taxon>Bacteroidia</taxon>
        <taxon>Bacteroidales</taxon>
        <taxon>Prevotellaceae</taxon>
        <taxon>Paraprevotella</taxon>
    </lineage>
</organism>
<dbReference type="Gene3D" id="3.30.70.890">
    <property type="entry name" value="GHMP kinase, C-terminal domain"/>
    <property type="match status" value="1"/>
</dbReference>
<dbReference type="SUPFAM" id="SSF54211">
    <property type="entry name" value="Ribosomal protein S5 domain 2-like"/>
    <property type="match status" value="1"/>
</dbReference>
<accession>G5SLG9</accession>
<dbReference type="InterPro" id="IPR013750">
    <property type="entry name" value="GHMP_kinase_C_dom"/>
</dbReference>
<evidence type="ECO:0000313" key="8">
    <source>
        <dbReference type="Proteomes" id="UP000003598"/>
    </source>
</evidence>
<dbReference type="STRING" id="762968.HMPREF9441_00187"/>
<evidence type="ECO:0000256" key="3">
    <source>
        <dbReference type="ARBA" id="ARBA00022777"/>
    </source>
</evidence>
<sequence length="187" mass="20697">MHKQIPSGAGLGGGSSDAAHTMKSLNQMFNLGLFDNELEERVTGLGADCPFFVRNRPVFATGIGNIFTPIGLSLSGWHLVLVKPDIFVSTKEAYARIIPRRPETPITDIIRRPVEKWKNLLTNDFEEGVFALHPEITDIKARLYDRGAAYASMSGSGSSVFGLFRTAPEETDMRRLFPGSFYFQALL</sequence>
<dbReference type="AlphaFoldDB" id="G5SLG9"/>
<keyword evidence="8" id="KW-1185">Reference proteome</keyword>
<protein>
    <submittedName>
        <fullName evidence="7">GHMP kinase protein</fullName>
    </submittedName>
</protein>
<evidence type="ECO:0000259" key="5">
    <source>
        <dbReference type="Pfam" id="PF00288"/>
    </source>
</evidence>
<comment type="caution">
    <text evidence="7">The sequence shown here is derived from an EMBL/GenBank/DDBJ whole genome shotgun (WGS) entry which is preliminary data.</text>
</comment>
<reference evidence="7 8" key="1">
    <citation type="submission" date="2011-03" db="EMBL/GenBank/DDBJ databases">
        <authorList>
            <person name="Weinstock G."/>
            <person name="Sodergren E."/>
            <person name="Clifton S."/>
            <person name="Fulton L."/>
            <person name="Fulton B."/>
            <person name="Courtney L."/>
            <person name="Fronick C."/>
            <person name="Harrison M."/>
            <person name="Strong C."/>
            <person name="Farmer C."/>
            <person name="Delahaunty K."/>
            <person name="Markovic C."/>
            <person name="Hall O."/>
            <person name="Minx P."/>
            <person name="Tomlinson C."/>
            <person name="Mitreva M."/>
            <person name="Hou S."/>
            <person name="Chen J."/>
            <person name="Wollam A."/>
            <person name="Pepin K.H."/>
            <person name="Johnson M."/>
            <person name="Bhonagiri V."/>
            <person name="Zhang X."/>
            <person name="Suruliraj S."/>
            <person name="Warren W."/>
            <person name="Chinwalla A."/>
            <person name="Mardis E.R."/>
            <person name="Wilson R.K."/>
        </authorList>
    </citation>
    <scope>NUCLEOTIDE SEQUENCE [LARGE SCALE GENOMIC DNA]</scope>
    <source>
        <strain evidence="7 8">YIT 11840</strain>
    </source>
</reference>
<dbReference type="eggNOG" id="COG1947">
    <property type="taxonomic scope" value="Bacteria"/>
</dbReference>
<dbReference type="Proteomes" id="UP000003598">
    <property type="component" value="Unassembled WGS sequence"/>
</dbReference>
<dbReference type="PANTHER" id="PTHR43527">
    <property type="entry name" value="4-DIPHOSPHOCYTIDYL-2-C-METHYL-D-ERYTHRITOL KINASE, CHLOROPLASTIC"/>
    <property type="match status" value="1"/>
</dbReference>
<dbReference type="SUPFAM" id="SSF55060">
    <property type="entry name" value="GHMP Kinase, C-terminal domain"/>
    <property type="match status" value="1"/>
</dbReference>
<dbReference type="InterPro" id="IPR036554">
    <property type="entry name" value="GHMP_kinase_C_sf"/>
</dbReference>
<feature type="domain" description="GHMP kinase N-terminal" evidence="5">
    <location>
        <begin position="2"/>
        <end position="53"/>
    </location>
</feature>
<evidence type="ECO:0000256" key="2">
    <source>
        <dbReference type="ARBA" id="ARBA00022741"/>
    </source>
</evidence>
<dbReference type="Gene3D" id="3.30.230.10">
    <property type="match status" value="1"/>
</dbReference>